<feature type="region of interest" description="Disordered" evidence="2">
    <location>
        <begin position="219"/>
        <end position="267"/>
    </location>
</feature>
<feature type="compositionally biased region" description="Polar residues" evidence="2">
    <location>
        <begin position="314"/>
        <end position="338"/>
    </location>
</feature>
<dbReference type="EMBL" id="PZQS01000014">
    <property type="protein sequence ID" value="PVD19031.1"/>
    <property type="molecule type" value="Genomic_DNA"/>
</dbReference>
<proteinExistence type="predicted"/>
<dbReference type="Proteomes" id="UP000245119">
    <property type="component" value="Linkage Group LG14"/>
</dbReference>
<feature type="compositionally biased region" description="Basic and acidic residues" evidence="2">
    <location>
        <begin position="540"/>
        <end position="556"/>
    </location>
</feature>
<feature type="region of interest" description="Disordered" evidence="2">
    <location>
        <begin position="1194"/>
        <end position="1254"/>
    </location>
</feature>
<evidence type="ECO:0000313" key="4">
    <source>
        <dbReference type="Proteomes" id="UP000245119"/>
    </source>
</evidence>
<name>A0A2T7NCZ0_POMCA</name>
<feature type="compositionally biased region" description="Basic and acidic residues" evidence="2">
    <location>
        <begin position="253"/>
        <end position="267"/>
    </location>
</feature>
<keyword evidence="1" id="KW-0175">Coiled coil</keyword>
<dbReference type="STRING" id="400727.A0A2T7NCZ0"/>
<evidence type="ECO:0000256" key="1">
    <source>
        <dbReference type="SAM" id="Coils"/>
    </source>
</evidence>
<feature type="region of interest" description="Disordered" evidence="2">
    <location>
        <begin position="1874"/>
        <end position="1916"/>
    </location>
</feature>
<accession>A0A2T7NCZ0</accession>
<feature type="coiled-coil region" evidence="1">
    <location>
        <begin position="459"/>
        <end position="486"/>
    </location>
</feature>
<evidence type="ECO:0000256" key="2">
    <source>
        <dbReference type="SAM" id="MobiDB-lite"/>
    </source>
</evidence>
<protein>
    <submittedName>
        <fullName evidence="3">Uncharacterized protein</fullName>
    </submittedName>
</protein>
<feature type="region of interest" description="Disordered" evidence="2">
    <location>
        <begin position="524"/>
        <end position="556"/>
    </location>
</feature>
<feature type="compositionally biased region" description="Polar residues" evidence="2">
    <location>
        <begin position="1878"/>
        <end position="1891"/>
    </location>
</feature>
<sequence length="2465" mass="268483">MEPRSEDLSVMLDLSDCITGPLSQFGWCEPCRTKQQEIDKLKKDQAINEANFKMLKKKIIATEELTVLESQLMKSLAEMEPVKQMKKELEERLKQKENDLEILQRKLDSAELLNNQYEVRLTTMQLSFRNDIQASSAEGKKVNSIEQSNKKLSGRLQKAKDENKALRVEITKSQRLVKRCESRLKRTEAQLSRYLKILNEKGLLSENQVTRALAAARRLDKKEDGMEHSNMSDSYSGSDFNSDLESVLDEDEAKQSVADRNHSEQKDDIIQDIVEEAVQKPAESGVCAQPTPLSCKPLAAGKASRHGKVHSKKLTTAPSPAKSLSAQHSAKLVSSSPTAAQLEEMTHLFAVLPPVHSPLPLSPLREDNSNDESEDSDSSAGSSGDMSFAHSPHQSVNSEVPIINQQTSKRDESHTSPPLKQLQSSSLQSVTKSSSSICLQEKECLTTISNNVGHICPPEKEHNSDIESATQELKRKSSKIDKITSQQDRSSMLYPVENNSLSASQKSDGSVCFAVGAIQELRSPSRGITHQMLQGSSDSEPDKLDSPKKNKTETRKSTIIQDKEHTVEFRERTTDVDPLLAGQTVCAELGSDLNSENVQEPQSLCTITPFSVGMNTPESNFDTGVSLQATSKQSSCGKTSKIIVQGLHGKKVTDQGEFSNVKNGGFCKSKIFSSESESEAEAVGKENVTDDCEGFLYSPADVGHAPGHVATVSKGKESSILTEKVATNMKSQHDLSGNILMGGGNDTKLKKKRHIKKIFDENGYNADAQEKNICEYKSLSSRKLSSSRKSPMLSKLSPDPKITTFEQSSLASKDLSLSDSSSNYDTSSLSDSSASDVEDESKVPSTKSGAKKKKIVQKKSLGFESSKKPQQNLMRQKQVLHRSKHQSTELYCQQEDSPDKMLNSKHHRKRTSSVSSGSDEEDIAAPDTSRLKKDTSKQLSVNSEGFELFDRAQLSMSDSDDENIGIDKQHLPILDGVQLASSSNRDDVDKKMEKVFVSDQTLSLSPVCSENVETPKDCLTKHIFSEVPVCVSKSQDEKNVTRDELSSSEVSFNEEVKSAKKHPDKVCEGAVSGQEDTVQEEHVQYHSAAVFSMTPCENSSDHNIPAEEDVRINKKMVEGTTTSQMKTLKRKLSKTDDIGAVKKAAKEALLEENTESVCGLLFAHNWQPCSEICVREIEDDCRREQPSIVQELVRPRAQFSQPPSSLLAHAAQSAKSTSTIVSLETDPQRPASRQLQEGDNSDAKSLEDDSISARGPASLTLGAEAKEKGSALCHENTEVNHASPHSQKERCVDLFDGHEKDTAQVSVSSSPTVATPQLVPEVMHTSQSAEGSFNISKEALAVMESAELKVVSPEANSAPLNLPSNTVMTQASSSGKMKPSIGLGTEEPANSLSLQSTRVLSTNVSETLPLLASECVSHAPTSPLSSSKLNTCVGEAVATIKLPESAEILPTTASDKTACLPEHHCPASPQITSSTRESVQSDTACAAGKNVQSDSACTISNFSSAPAVTSAPSEKFVISDSSCVKAAADNSLASVLPSGLVTSMFSEPHVSAFYSLKLETSKLASSLSVPGEVSEMSASDVQRPPSKSFKSCHQTPRGMLQSCAENMHLFTSSSCDEANNFTMEQHTQGASETRAVTQKASEDCVQSLSAGKDINASSSQSLFSTSALLKDGPAETCIERLGKSVSPALPGASEDVLTSVVCAANTISNVVQHASAVHLEEAPESEREQQLLDVCLESDVQHISHLGTGEPAVSPDILPLPEFSAPEICHTNTFPAFGERSSDVDVTAARTSTLPPAKDELKDLFSSTSFKWIANVPHLLSPLPVSPRPSKTHKRETFKNQNSLLFPSEKLAKSSLLSIISPLSPGCDEAEGIPDPSNIFSDYTTAASKDASQSRKKRKQNHRQKKTDSLQGGSVVGTNMLPAPLYANATSGTFDHKLDHLKVTSAVSTAVGKRISRVASVGASSSQMVKPGEIFKMSSSKKGDSSAVIPLCSRKNPIELARQQMEHRHHQLQLQAKSKKSTVNLSEKQSDPPIRLCKRQTTDQISAPPPIKKLETDRIVAGSMEEKIQDLLVEFYHDRSTAAEPIIVSLQQIAVAEKYWPVVINTVCKLLGTCDEDLQANIVQACTGRRLSVSDKKRLAQQSFLAAAEIHLLHLLLRLMETESMCKKHQLMEGLWNKIFTHDNMQNIQRAALCRLYVGLCGAEGNIEQARVLGYWVVRCRYLSYVTLMLTVTAAWPAAFSRSGTESIGVLTVLEYIIMTAIQASPAVAKLGTCLENLCGWVSSVQEPQHVLASLVAELQVQVKNGDTSRVSELSRSIELLCSSKNAEWIWSSFVERPVRSASMKWIAKGAASDVSPDYLVCLLNLIGRVVTPELRTRAKSLEAFVRQCMRPLLATTSGNPLIVESCVEAMLNLSPFKPAFIFDILHTWYLTSKDTVSKELLQKLSAVRNTIKARAPYLSIDTFT</sequence>
<feature type="compositionally biased region" description="Low complexity" evidence="2">
    <location>
        <begin position="415"/>
        <end position="428"/>
    </location>
</feature>
<feature type="compositionally biased region" description="Polar residues" evidence="2">
    <location>
        <begin position="1213"/>
        <end position="1222"/>
    </location>
</feature>
<reference evidence="3 4" key="1">
    <citation type="submission" date="2018-04" db="EMBL/GenBank/DDBJ databases">
        <title>The genome of golden apple snail Pomacea canaliculata provides insight into stress tolerance and invasive adaptation.</title>
        <authorList>
            <person name="Liu C."/>
            <person name="Liu B."/>
            <person name="Ren Y."/>
            <person name="Zhang Y."/>
            <person name="Wang H."/>
            <person name="Li S."/>
            <person name="Jiang F."/>
            <person name="Yin L."/>
            <person name="Zhang G."/>
            <person name="Qian W."/>
            <person name="Fan W."/>
        </authorList>
    </citation>
    <scope>NUCLEOTIDE SEQUENCE [LARGE SCALE GENOMIC DNA]</scope>
    <source>
        <strain evidence="3">SZHN2017</strain>
        <tissue evidence="3">Muscle</tissue>
    </source>
</reference>
<feature type="region of interest" description="Disordered" evidence="2">
    <location>
        <begin position="779"/>
        <end position="939"/>
    </location>
</feature>
<feature type="region of interest" description="Disordered" evidence="2">
    <location>
        <begin position="299"/>
        <end position="338"/>
    </location>
</feature>
<feature type="compositionally biased region" description="Basic residues" evidence="2">
    <location>
        <begin position="1894"/>
        <end position="1905"/>
    </location>
</feature>
<comment type="caution">
    <text evidence="3">The sequence shown here is derived from an EMBL/GenBank/DDBJ whole genome shotgun (WGS) entry which is preliminary data.</text>
</comment>
<dbReference type="OrthoDB" id="6153580at2759"/>
<feature type="compositionally biased region" description="Polar residues" evidence="2">
    <location>
        <begin position="229"/>
        <end position="244"/>
    </location>
</feature>
<feature type="compositionally biased region" description="Polar residues" evidence="2">
    <location>
        <begin position="526"/>
        <end position="538"/>
    </location>
</feature>
<feature type="compositionally biased region" description="Low complexity" evidence="2">
    <location>
        <begin position="779"/>
        <end position="797"/>
    </location>
</feature>
<feature type="compositionally biased region" description="Polar residues" evidence="2">
    <location>
        <begin position="392"/>
        <end position="407"/>
    </location>
</feature>
<feature type="compositionally biased region" description="Low complexity" evidence="2">
    <location>
        <begin position="378"/>
        <end position="387"/>
    </location>
</feature>
<organism evidence="3 4">
    <name type="scientific">Pomacea canaliculata</name>
    <name type="common">Golden apple snail</name>
    <dbReference type="NCBI Taxonomy" id="400727"/>
    <lineage>
        <taxon>Eukaryota</taxon>
        <taxon>Metazoa</taxon>
        <taxon>Spiralia</taxon>
        <taxon>Lophotrochozoa</taxon>
        <taxon>Mollusca</taxon>
        <taxon>Gastropoda</taxon>
        <taxon>Caenogastropoda</taxon>
        <taxon>Architaenioglossa</taxon>
        <taxon>Ampullarioidea</taxon>
        <taxon>Ampullariidae</taxon>
        <taxon>Pomacea</taxon>
    </lineage>
</organism>
<keyword evidence="4" id="KW-1185">Reference proteome</keyword>
<feature type="compositionally biased region" description="Basic residues" evidence="2">
    <location>
        <begin position="303"/>
        <end position="313"/>
    </location>
</feature>
<gene>
    <name evidence="3" type="ORF">C0Q70_21590</name>
</gene>
<evidence type="ECO:0000313" key="3">
    <source>
        <dbReference type="EMBL" id="PVD19031.1"/>
    </source>
</evidence>
<feature type="region of interest" description="Disordered" evidence="2">
    <location>
        <begin position="137"/>
        <end position="158"/>
    </location>
</feature>
<feature type="region of interest" description="Disordered" evidence="2">
    <location>
        <begin position="359"/>
        <end position="428"/>
    </location>
</feature>
<feature type="compositionally biased region" description="Low complexity" evidence="2">
    <location>
        <begin position="808"/>
        <end position="835"/>
    </location>
</feature>